<name>A0ABP7IU68_9ACTN</name>
<dbReference type="EMBL" id="BAAAZR010000020">
    <property type="protein sequence ID" value="GAA3826338.1"/>
    <property type="molecule type" value="Genomic_DNA"/>
</dbReference>
<reference evidence="2" key="1">
    <citation type="journal article" date="2019" name="Int. J. Syst. Evol. Microbiol.">
        <title>The Global Catalogue of Microorganisms (GCM) 10K type strain sequencing project: providing services to taxonomists for standard genome sequencing and annotation.</title>
        <authorList>
            <consortium name="The Broad Institute Genomics Platform"/>
            <consortium name="The Broad Institute Genome Sequencing Center for Infectious Disease"/>
            <person name="Wu L."/>
            <person name="Ma J."/>
        </authorList>
    </citation>
    <scope>NUCLEOTIDE SEQUENCE [LARGE SCALE GENOMIC DNA]</scope>
    <source>
        <strain evidence="2">JCM 16908</strain>
    </source>
</reference>
<protein>
    <submittedName>
        <fullName evidence="1">DUF488 domain-containing protein</fullName>
    </submittedName>
</protein>
<comment type="caution">
    <text evidence="1">The sequence shown here is derived from an EMBL/GenBank/DDBJ whole genome shotgun (WGS) entry which is preliminary data.</text>
</comment>
<dbReference type="PANTHER" id="PTHR36849:SF1">
    <property type="entry name" value="CYTOPLASMIC PROTEIN"/>
    <property type="match status" value="1"/>
</dbReference>
<dbReference type="PANTHER" id="PTHR36849">
    <property type="entry name" value="CYTOPLASMIC PROTEIN-RELATED"/>
    <property type="match status" value="1"/>
</dbReference>
<dbReference type="Proteomes" id="UP001500888">
    <property type="component" value="Unassembled WGS sequence"/>
</dbReference>
<evidence type="ECO:0000313" key="1">
    <source>
        <dbReference type="EMBL" id="GAA3826338.1"/>
    </source>
</evidence>
<gene>
    <name evidence="1" type="ORF">GCM10022226_53850</name>
</gene>
<organism evidence="1 2">
    <name type="scientific">Sphaerisporangium flaviroseum</name>
    <dbReference type="NCBI Taxonomy" id="509199"/>
    <lineage>
        <taxon>Bacteria</taxon>
        <taxon>Bacillati</taxon>
        <taxon>Actinomycetota</taxon>
        <taxon>Actinomycetes</taxon>
        <taxon>Streptosporangiales</taxon>
        <taxon>Streptosporangiaceae</taxon>
        <taxon>Sphaerisporangium</taxon>
    </lineage>
</organism>
<dbReference type="InterPro" id="IPR052552">
    <property type="entry name" value="YeaO-like"/>
</dbReference>
<keyword evidence="2" id="KW-1185">Reference proteome</keyword>
<accession>A0ABP7IU68</accession>
<dbReference type="Pfam" id="PF22752">
    <property type="entry name" value="DUF488-N3i"/>
    <property type="match status" value="1"/>
</dbReference>
<proteinExistence type="predicted"/>
<sequence>MLMPVRLRRVYDDPSSEDGTRVLVDGLWPRGLSKADAHVDEWLKEVAPSHELRTWYGHDPARFEEFRRRYLSELEGDARRSAFERLRELLQQGPLTLLTATRDVEHSHAAILAGLLRESR</sequence>
<evidence type="ECO:0000313" key="2">
    <source>
        <dbReference type="Proteomes" id="UP001500888"/>
    </source>
</evidence>